<name>A0A8S3Z572_9EUPU</name>
<evidence type="ECO:0000259" key="9">
    <source>
        <dbReference type="PROSITE" id="PS50157"/>
    </source>
</evidence>
<dbReference type="PANTHER" id="PTHR16515">
    <property type="entry name" value="PR DOMAIN ZINC FINGER PROTEIN"/>
    <property type="match status" value="1"/>
</dbReference>
<evidence type="ECO:0000256" key="1">
    <source>
        <dbReference type="ARBA" id="ARBA00004123"/>
    </source>
</evidence>
<feature type="compositionally biased region" description="Basic and acidic residues" evidence="8">
    <location>
        <begin position="354"/>
        <end position="375"/>
    </location>
</feature>
<dbReference type="GO" id="GO:0008270">
    <property type="term" value="F:zinc ion binding"/>
    <property type="evidence" value="ECO:0007669"/>
    <property type="project" value="UniProtKB-KW"/>
</dbReference>
<feature type="domain" description="C2H2-type" evidence="9">
    <location>
        <begin position="787"/>
        <end position="815"/>
    </location>
</feature>
<dbReference type="SMART" id="SM00355">
    <property type="entry name" value="ZnF_C2H2"/>
    <property type="match status" value="8"/>
</dbReference>
<reference evidence="10" key="1">
    <citation type="submission" date="2021-04" db="EMBL/GenBank/DDBJ databases">
        <authorList>
            <consortium name="Molecular Ecology Group"/>
        </authorList>
    </citation>
    <scope>NUCLEOTIDE SEQUENCE</scope>
</reference>
<dbReference type="OrthoDB" id="654211at2759"/>
<evidence type="ECO:0000256" key="3">
    <source>
        <dbReference type="ARBA" id="ARBA00022737"/>
    </source>
</evidence>
<dbReference type="SMART" id="SM00384">
    <property type="entry name" value="AT_hook"/>
    <property type="match status" value="4"/>
</dbReference>
<feature type="compositionally biased region" description="Polar residues" evidence="8">
    <location>
        <begin position="175"/>
        <end position="186"/>
    </location>
</feature>
<evidence type="ECO:0000256" key="8">
    <source>
        <dbReference type="SAM" id="MobiDB-lite"/>
    </source>
</evidence>
<feature type="compositionally biased region" description="Basic and acidic residues" evidence="8">
    <location>
        <begin position="64"/>
        <end position="77"/>
    </location>
</feature>
<keyword evidence="3" id="KW-0677">Repeat</keyword>
<feature type="domain" description="C2H2-type" evidence="9">
    <location>
        <begin position="850"/>
        <end position="877"/>
    </location>
</feature>
<comment type="caution">
    <text evidence="10">The sequence shown here is derived from an EMBL/GenBank/DDBJ whole genome shotgun (WGS) entry which is preliminary data.</text>
</comment>
<dbReference type="PROSITE" id="PS50157">
    <property type="entry name" value="ZINC_FINGER_C2H2_2"/>
    <property type="match status" value="5"/>
</dbReference>
<dbReference type="Pfam" id="PF00096">
    <property type="entry name" value="zf-C2H2"/>
    <property type="match status" value="2"/>
</dbReference>
<proteinExistence type="predicted"/>
<dbReference type="SUPFAM" id="SSF57667">
    <property type="entry name" value="beta-beta-alpha zinc fingers"/>
    <property type="match status" value="2"/>
</dbReference>
<feature type="compositionally biased region" description="Acidic residues" evidence="8">
    <location>
        <begin position="1"/>
        <end position="10"/>
    </location>
</feature>
<dbReference type="AlphaFoldDB" id="A0A8S3Z572"/>
<dbReference type="FunFam" id="3.30.160.60:FF:000145">
    <property type="entry name" value="Zinc finger protein 574"/>
    <property type="match status" value="1"/>
</dbReference>
<accession>A0A8S3Z572</accession>
<sequence>MDLANDEAPDMESGQLIKLQPGEVLSCGPEGESRIINMEDQEYKDEEENFEERSPETEQTQELANKEAEKNTDDRGLTSDVPDVMQLPGFVHEDQTLKDLEQEDEDVEVTTTSRAKRPIRSPEKLAAVRKAAEMSFGFDEEFEKESSVQEKETANASDEEVLQVSARRKGRPPKSNDSTTVVNGITLSRKKESDSSKDIKKEVTSASSRNRSPRIAAKMAASEDESAEDDTKERILGARRSKPPQRYSEESPVQNKTDNSKTVTVEEKRKRRGDAEEVKTPHAKRKRNEVSSPTKKASEKKEEIDTEVAKGRGRTRKIKETEDQEEDRDKRTKRQSTEPTVKEIPNAILHSPGKSKDSPQKETRQKRTVKEESVKSPKATPTRRGRPPKSVTPALGRINKRAVVRNPRQESDKEMETDESDEEVEEPITRPRRRGRPTKSATILATTSVSKRKLKVAKKEVEEEEENEEEEEEENEEEEEDDDDDDEYYEEEEEEDDVEEYVPPGSERKKSRQIVYSLSEHRRPRSQSEIVVVPLGSRVKQELEEAEEDFIDMVSVAQGSGDHYSGNMDVSQVEVVGEIMENSTADNCISTQTPNFDDFVEVETIFETATRRSVQTQTDPRLKRKKFGPLNHDAGIDAMDFDDYDDELLQQRRRKVEEDYGLFEDGEPRRKSIRRNTEEALKCPFCDKAFIGLVKHIKGKHRDEHSYEEEMRNAKWRERIMKVSTIGVDEAGDTCGDCGKVTKNMKRHMELHQQNRMQVPCPICSKIVLKTGMSSHMRTVHSGRKPYRCPHCDYASAFRGNLNTHIKGMHLHTRQYLCNTCKAAFKTLGSLIGHTKRVHENWKSPNQKIFICSVCEKRFTKKYHVDRHMLIHTGEKPHKCTDCGRCFNNKSNLMSHIQLVHKKLTPYLCDLCHETFKRKKMLLEHIGKIHVAHGESAKAMQAYIRKIEEGEDDDDEYAHHSITIAPSGSSHHDADDGTTTTVYQVSDGTYEAMVADAAHMLDGQTYTTLQTEGGEETIIIVQAADPHEVTHAIVEQNGSVQYTL</sequence>
<feature type="domain" description="C2H2-type" evidence="9">
    <location>
        <begin position="878"/>
        <end position="906"/>
    </location>
</feature>
<evidence type="ECO:0000256" key="2">
    <source>
        <dbReference type="ARBA" id="ARBA00022723"/>
    </source>
</evidence>
<feature type="compositionally biased region" description="Polar residues" evidence="8">
    <location>
        <begin position="439"/>
        <end position="449"/>
    </location>
</feature>
<comment type="subcellular location">
    <subcellularLocation>
        <location evidence="1">Nucleus</location>
    </subcellularLocation>
</comment>
<dbReference type="Gene3D" id="3.30.160.60">
    <property type="entry name" value="Classic Zinc Finger"/>
    <property type="match status" value="3"/>
</dbReference>
<feature type="compositionally biased region" description="Acidic residues" evidence="8">
    <location>
        <begin position="415"/>
        <end position="426"/>
    </location>
</feature>
<dbReference type="GO" id="GO:0043565">
    <property type="term" value="F:sequence-specific DNA binding"/>
    <property type="evidence" value="ECO:0007669"/>
    <property type="project" value="UniProtKB-ARBA"/>
</dbReference>
<dbReference type="PANTHER" id="PTHR16515:SF66">
    <property type="entry name" value="C2H2-TYPE DOMAIN-CONTAINING PROTEIN"/>
    <property type="match status" value="1"/>
</dbReference>
<feature type="compositionally biased region" description="Basic and acidic residues" evidence="8">
    <location>
        <begin position="296"/>
        <end position="310"/>
    </location>
</feature>
<evidence type="ECO:0000256" key="4">
    <source>
        <dbReference type="ARBA" id="ARBA00022771"/>
    </source>
</evidence>
<gene>
    <name evidence="10" type="ORF">CUNI_LOCUS8683</name>
</gene>
<protein>
    <recommendedName>
        <fullName evidence="9">C2H2-type domain-containing protein</fullName>
    </recommendedName>
</protein>
<dbReference type="GO" id="GO:0005694">
    <property type="term" value="C:chromosome"/>
    <property type="evidence" value="ECO:0007669"/>
    <property type="project" value="UniProtKB-ARBA"/>
</dbReference>
<evidence type="ECO:0000313" key="10">
    <source>
        <dbReference type="EMBL" id="CAG5123125.1"/>
    </source>
</evidence>
<dbReference type="InterPro" id="IPR013087">
    <property type="entry name" value="Znf_C2H2_type"/>
</dbReference>
<dbReference type="InterPro" id="IPR036236">
    <property type="entry name" value="Znf_C2H2_sf"/>
</dbReference>
<evidence type="ECO:0000256" key="7">
    <source>
        <dbReference type="PROSITE-ProRule" id="PRU00042"/>
    </source>
</evidence>
<evidence type="ECO:0000313" key="11">
    <source>
        <dbReference type="Proteomes" id="UP000678393"/>
    </source>
</evidence>
<feature type="compositionally biased region" description="Acidic residues" evidence="8">
    <location>
        <begin position="462"/>
        <end position="500"/>
    </location>
</feature>
<evidence type="ECO:0000256" key="6">
    <source>
        <dbReference type="ARBA" id="ARBA00023242"/>
    </source>
</evidence>
<keyword evidence="4 7" id="KW-0863">Zinc-finger</keyword>
<dbReference type="EMBL" id="CAJHNH020001447">
    <property type="protein sequence ID" value="CAG5123125.1"/>
    <property type="molecule type" value="Genomic_DNA"/>
</dbReference>
<keyword evidence="2" id="KW-0479">Metal-binding</keyword>
<feature type="compositionally biased region" description="Acidic residues" evidence="8">
    <location>
        <begin position="39"/>
        <end position="50"/>
    </location>
</feature>
<feature type="compositionally biased region" description="Basic and acidic residues" evidence="8">
    <location>
        <begin position="91"/>
        <end position="100"/>
    </location>
</feature>
<keyword evidence="11" id="KW-1185">Reference proteome</keyword>
<dbReference type="FunFam" id="3.30.160.60:FF:001732">
    <property type="entry name" value="Zgc:162936"/>
    <property type="match status" value="1"/>
</dbReference>
<feature type="region of interest" description="Disordered" evidence="8">
    <location>
        <begin position="1"/>
        <end position="512"/>
    </location>
</feature>
<organism evidence="10 11">
    <name type="scientific">Candidula unifasciata</name>
    <dbReference type="NCBI Taxonomy" id="100452"/>
    <lineage>
        <taxon>Eukaryota</taxon>
        <taxon>Metazoa</taxon>
        <taxon>Spiralia</taxon>
        <taxon>Lophotrochozoa</taxon>
        <taxon>Mollusca</taxon>
        <taxon>Gastropoda</taxon>
        <taxon>Heterobranchia</taxon>
        <taxon>Euthyneura</taxon>
        <taxon>Panpulmonata</taxon>
        <taxon>Eupulmonata</taxon>
        <taxon>Stylommatophora</taxon>
        <taxon>Helicina</taxon>
        <taxon>Helicoidea</taxon>
        <taxon>Geomitridae</taxon>
        <taxon>Candidula</taxon>
    </lineage>
</organism>
<dbReference type="InterPro" id="IPR017956">
    <property type="entry name" value="AT_hook_DNA-bd_motif"/>
</dbReference>
<dbReference type="Proteomes" id="UP000678393">
    <property type="component" value="Unassembled WGS sequence"/>
</dbReference>
<keyword evidence="6" id="KW-0539">Nucleus</keyword>
<dbReference type="PROSITE" id="PS00028">
    <property type="entry name" value="ZINC_FINGER_C2H2_1"/>
    <property type="match status" value="4"/>
</dbReference>
<feature type="domain" description="C2H2-type" evidence="9">
    <location>
        <begin position="907"/>
        <end position="935"/>
    </location>
</feature>
<dbReference type="InterPro" id="IPR050331">
    <property type="entry name" value="Zinc_finger"/>
</dbReference>
<evidence type="ECO:0000256" key="5">
    <source>
        <dbReference type="ARBA" id="ARBA00022833"/>
    </source>
</evidence>
<dbReference type="GO" id="GO:0045893">
    <property type="term" value="P:positive regulation of DNA-templated transcription"/>
    <property type="evidence" value="ECO:0007669"/>
    <property type="project" value="UniProtKB-ARBA"/>
</dbReference>
<feature type="compositionally biased region" description="Polar residues" evidence="8">
    <location>
        <begin position="251"/>
        <end position="263"/>
    </location>
</feature>
<feature type="compositionally biased region" description="Basic and acidic residues" evidence="8">
    <location>
        <begin position="264"/>
        <end position="280"/>
    </location>
</feature>
<feature type="domain" description="C2H2-type" evidence="9">
    <location>
        <begin position="816"/>
        <end position="844"/>
    </location>
</feature>
<feature type="compositionally biased region" description="Basic and acidic residues" evidence="8">
    <location>
        <begin position="189"/>
        <end position="203"/>
    </location>
</feature>
<keyword evidence="5" id="KW-0862">Zinc</keyword>
<dbReference type="GO" id="GO:0005634">
    <property type="term" value="C:nucleus"/>
    <property type="evidence" value="ECO:0007669"/>
    <property type="project" value="UniProtKB-SubCell"/>
</dbReference>
<feature type="compositionally biased region" description="Basic and acidic residues" evidence="8">
    <location>
        <begin position="144"/>
        <end position="153"/>
    </location>
</feature>